<protein>
    <submittedName>
        <fullName evidence="1">Uncharacterized protein</fullName>
    </submittedName>
</protein>
<dbReference type="GeneID" id="20040886"/>
<accession>W6ZXI9</accession>
<sequence>MIFQGEQYYPYDTTFRIMLFLKKCYGRYITGFGKIVMSLYYSQDLSPFKNKVPEMRTHQCSMNNGFIQITERPMVHPPYSNIRGTYLQLTTYYWGYILTLNKIVPPI</sequence>
<reference evidence="1 2" key="1">
    <citation type="submission" date="2013-02" db="EMBL/GenBank/DDBJ databases">
        <title>The Genome Sequence of Plasmodium inui San Antonio 1.</title>
        <authorList>
            <consortium name="The Broad Institute Genome Sequencing Platform"/>
            <consortium name="The Broad Institute Genome Sequencing Center for Infectious Disease"/>
            <person name="Neafsey D."/>
            <person name="Cheeseman I."/>
            <person name="Volkman S."/>
            <person name="Adams J."/>
            <person name="Walker B."/>
            <person name="Young S.K."/>
            <person name="Zeng Q."/>
            <person name="Gargeya S."/>
            <person name="Fitzgerald M."/>
            <person name="Haas B."/>
            <person name="Abouelleil A."/>
            <person name="Alvarado L."/>
            <person name="Arachchi H.M."/>
            <person name="Berlin A.M."/>
            <person name="Chapman S.B."/>
            <person name="Dewar J."/>
            <person name="Goldberg J."/>
            <person name="Griggs A."/>
            <person name="Gujja S."/>
            <person name="Hansen M."/>
            <person name="Howarth C."/>
            <person name="Imamovic A."/>
            <person name="Larimer J."/>
            <person name="McCowan C."/>
            <person name="Murphy C."/>
            <person name="Neiman D."/>
            <person name="Pearson M."/>
            <person name="Priest M."/>
            <person name="Roberts A."/>
            <person name="Saif S."/>
            <person name="Shea T."/>
            <person name="Sisk P."/>
            <person name="Sykes S."/>
            <person name="Wortman J."/>
            <person name="Nusbaum C."/>
            <person name="Birren B."/>
        </authorList>
    </citation>
    <scope>NUCLEOTIDE SEQUENCE [LARGE SCALE GENOMIC DNA]</scope>
    <source>
        <strain evidence="1 2">San Antonio 1</strain>
    </source>
</reference>
<keyword evidence="2" id="KW-1185">Reference proteome</keyword>
<name>W6ZXI9_9APIC</name>
<dbReference type="EMBL" id="KI965570">
    <property type="protein sequence ID" value="EUD64008.1"/>
    <property type="molecule type" value="Genomic_DNA"/>
</dbReference>
<gene>
    <name evidence="1" type="ORF">C922_05612</name>
</gene>
<evidence type="ECO:0000313" key="1">
    <source>
        <dbReference type="EMBL" id="EUD64008.1"/>
    </source>
</evidence>
<dbReference type="Proteomes" id="UP000030640">
    <property type="component" value="Unassembled WGS sequence"/>
</dbReference>
<dbReference type="RefSeq" id="XP_008819405.1">
    <property type="nucleotide sequence ID" value="XM_008821183.1"/>
</dbReference>
<dbReference type="VEuPathDB" id="PlasmoDB:C922_05612"/>
<dbReference type="AlphaFoldDB" id="W6ZXI9"/>
<proteinExistence type="predicted"/>
<organism evidence="1 2">
    <name type="scientific">Plasmodium inui San Antonio 1</name>
    <dbReference type="NCBI Taxonomy" id="1237626"/>
    <lineage>
        <taxon>Eukaryota</taxon>
        <taxon>Sar</taxon>
        <taxon>Alveolata</taxon>
        <taxon>Apicomplexa</taxon>
        <taxon>Aconoidasida</taxon>
        <taxon>Haemosporida</taxon>
        <taxon>Plasmodiidae</taxon>
        <taxon>Plasmodium</taxon>
        <taxon>Plasmodium (Plasmodium)</taxon>
    </lineage>
</organism>
<evidence type="ECO:0000313" key="2">
    <source>
        <dbReference type="Proteomes" id="UP000030640"/>
    </source>
</evidence>